<protein>
    <submittedName>
        <fullName evidence="12">Potassium transporter</fullName>
    </submittedName>
</protein>
<dbReference type="PANTHER" id="PTHR30540:SF83">
    <property type="entry name" value="K+ POTASSIUM TRANSPORTER"/>
    <property type="match status" value="1"/>
</dbReference>
<feature type="transmembrane region" description="Helical" evidence="9">
    <location>
        <begin position="343"/>
        <end position="375"/>
    </location>
</feature>
<dbReference type="GO" id="GO:0015079">
    <property type="term" value="F:potassium ion transmembrane transporter activity"/>
    <property type="evidence" value="ECO:0007669"/>
    <property type="project" value="InterPro"/>
</dbReference>
<feature type="transmembrane region" description="Helical" evidence="9">
    <location>
        <begin position="424"/>
        <end position="443"/>
    </location>
</feature>
<feature type="transmembrane region" description="Helical" evidence="9">
    <location>
        <begin position="200"/>
        <end position="218"/>
    </location>
</feature>
<organism evidence="12 13">
    <name type="scientific">Rhizophagus irregularis</name>
    <dbReference type="NCBI Taxonomy" id="588596"/>
    <lineage>
        <taxon>Eukaryota</taxon>
        <taxon>Fungi</taxon>
        <taxon>Fungi incertae sedis</taxon>
        <taxon>Mucoromycota</taxon>
        <taxon>Glomeromycotina</taxon>
        <taxon>Glomeromycetes</taxon>
        <taxon>Glomerales</taxon>
        <taxon>Glomeraceae</taxon>
        <taxon>Rhizophagus</taxon>
    </lineage>
</organism>
<gene>
    <name evidence="12" type="ORF">RhiirA4_398451</name>
</gene>
<dbReference type="InterPro" id="IPR053952">
    <property type="entry name" value="K_trans_C"/>
</dbReference>
<proteinExistence type="predicted"/>
<evidence type="ECO:0000313" key="12">
    <source>
        <dbReference type="EMBL" id="PKY43225.1"/>
    </source>
</evidence>
<feature type="transmembrane region" description="Helical" evidence="9">
    <location>
        <begin position="483"/>
        <end position="501"/>
    </location>
</feature>
<evidence type="ECO:0000256" key="4">
    <source>
        <dbReference type="ARBA" id="ARBA00022692"/>
    </source>
</evidence>
<evidence type="ECO:0000256" key="3">
    <source>
        <dbReference type="ARBA" id="ARBA00022538"/>
    </source>
</evidence>
<dbReference type="VEuPathDB" id="FungiDB:FUN_023333"/>
<evidence type="ECO:0000259" key="11">
    <source>
        <dbReference type="Pfam" id="PF22776"/>
    </source>
</evidence>
<keyword evidence="5" id="KW-0630">Potassium</keyword>
<dbReference type="AlphaFoldDB" id="A0A2I1G9C5"/>
<evidence type="ECO:0000256" key="6">
    <source>
        <dbReference type="ARBA" id="ARBA00022989"/>
    </source>
</evidence>
<feature type="domain" description="K+ potassium transporter integral membrane" evidence="10">
    <location>
        <begin position="38"/>
        <end position="521"/>
    </location>
</feature>
<keyword evidence="8 9" id="KW-0472">Membrane</keyword>
<feature type="transmembrane region" description="Helical" evidence="9">
    <location>
        <begin position="158"/>
        <end position="180"/>
    </location>
</feature>
<feature type="transmembrane region" description="Helical" evidence="9">
    <location>
        <begin position="450"/>
        <end position="471"/>
    </location>
</feature>
<feature type="transmembrane region" description="Helical" evidence="9">
    <location>
        <begin position="71"/>
        <end position="92"/>
    </location>
</feature>
<feature type="transmembrane region" description="Helical" evidence="9">
    <location>
        <begin position="225"/>
        <end position="245"/>
    </location>
</feature>
<feature type="domain" description="K+ potassium transporter C-terminal" evidence="11">
    <location>
        <begin position="578"/>
        <end position="740"/>
    </location>
</feature>
<dbReference type="OrthoDB" id="504708at2759"/>
<dbReference type="GO" id="GO:0016020">
    <property type="term" value="C:membrane"/>
    <property type="evidence" value="ECO:0007669"/>
    <property type="project" value="UniProtKB-SubCell"/>
</dbReference>
<dbReference type="PANTHER" id="PTHR30540">
    <property type="entry name" value="OSMOTIC STRESS POTASSIUM TRANSPORTER"/>
    <property type="match status" value="1"/>
</dbReference>
<reference evidence="12 13" key="1">
    <citation type="submission" date="2015-10" db="EMBL/GenBank/DDBJ databases">
        <title>Genome analyses suggest a sexual origin of heterokaryosis in a supposedly ancient asexual fungus.</title>
        <authorList>
            <person name="Ropars J."/>
            <person name="Sedzielewska K."/>
            <person name="Noel J."/>
            <person name="Charron P."/>
            <person name="Farinelli L."/>
            <person name="Marton T."/>
            <person name="Kruger M."/>
            <person name="Pelin A."/>
            <person name="Brachmann A."/>
            <person name="Corradi N."/>
        </authorList>
    </citation>
    <scope>NUCLEOTIDE SEQUENCE [LARGE SCALE GENOMIC DNA]</scope>
    <source>
        <strain evidence="12 13">A4</strain>
    </source>
</reference>
<evidence type="ECO:0000256" key="9">
    <source>
        <dbReference type="SAM" id="Phobius"/>
    </source>
</evidence>
<keyword evidence="3" id="KW-0633">Potassium transport</keyword>
<keyword evidence="13" id="KW-1185">Reference proteome</keyword>
<evidence type="ECO:0000256" key="7">
    <source>
        <dbReference type="ARBA" id="ARBA00023065"/>
    </source>
</evidence>
<feature type="transmembrane region" description="Helical" evidence="9">
    <location>
        <begin position="302"/>
        <end position="323"/>
    </location>
</feature>
<dbReference type="Proteomes" id="UP000234323">
    <property type="component" value="Unassembled WGS sequence"/>
</dbReference>
<comment type="caution">
    <text evidence="12">The sequence shown here is derived from an EMBL/GenBank/DDBJ whole genome shotgun (WGS) entry which is preliminary data.</text>
</comment>
<evidence type="ECO:0000313" key="13">
    <source>
        <dbReference type="Proteomes" id="UP000234323"/>
    </source>
</evidence>
<keyword evidence="6 9" id="KW-1133">Transmembrane helix</keyword>
<dbReference type="Pfam" id="PF02705">
    <property type="entry name" value="K_trans"/>
    <property type="match status" value="1"/>
</dbReference>
<keyword evidence="2" id="KW-0813">Transport</keyword>
<dbReference type="EMBL" id="LLXI01000241">
    <property type="protein sequence ID" value="PKY43225.1"/>
    <property type="molecule type" value="Genomic_DNA"/>
</dbReference>
<keyword evidence="7" id="KW-0406">Ion transport</keyword>
<dbReference type="VEuPathDB" id="FungiDB:RhiirA1_408941"/>
<sequence length="741" mass="82683">MTNNFDIKLQTTSSKELIYKYKQTAKKDIGIVTTLIMAFRTLGVIYGDIGTSPLYVYTAIFPDVPNDNRDIVGACSLIIWSLTIIPMIKYIFIVLRADDNGQGGTFALYSLLFRNSGLSVHDEQRPDDLTIVNYESMSTHSTKEYQNFIKRHKFVQNFLTIVVLLGASLIMSDGLLTPAISVISAVEGIAVASPQTHGSIVYISCGILIVLFAVQRFGTNKVGGLFAPIVFLWFVAIASIGIWNITFDPKILRAFNPYYIFDYFIRNKGTGFEALGGVLLSITGVEALYADLGHFNRVAIQLSFPLIVYPSLVLAYLGQAARLTLDNTLVSNTFYNTIPNNPFIYWVTFVLATLATIIASQAMISATFSLISQAMQLDSFPRVKIIHTSKKIEGQVYIPEINYILMVAVVIVCFAFQASAKLTIAYGVAVASVMFITTILLSITIHVVWGLPIIVSIVFFLIFGVIDIAFLSSTLLKVRNGGWFTLTFGVILTSVMLIWRWGTNLKYQHELDSKSTFENIFADPDDKSSIPDNEKSISELGNDDEIIIRNPVSSIEPKKLKSGELQLSNNGYQVSRLPGIGMFYNGAGYGVPLTFKHFVHHFPAVPKILIFISIRHLAIPFVGDDDRLIAKKVRYNGCYRIIARYGYMEVVSQGEEFITKMIQEIRKIDPNSEELSESSNPGNHVTYILDRQSLQPKPSAFYGKKVLINCYVFMENISRELYGNWNIPINDVVDVGMKIAV</sequence>
<feature type="transmembrane region" description="Helical" evidence="9">
    <location>
        <begin position="396"/>
        <end position="418"/>
    </location>
</feature>
<evidence type="ECO:0000259" key="10">
    <source>
        <dbReference type="Pfam" id="PF02705"/>
    </source>
</evidence>
<dbReference type="InterPro" id="IPR053951">
    <property type="entry name" value="K_trans_N"/>
</dbReference>
<evidence type="ECO:0000256" key="2">
    <source>
        <dbReference type="ARBA" id="ARBA00022448"/>
    </source>
</evidence>
<name>A0A2I1G9C5_9GLOM</name>
<dbReference type="InterPro" id="IPR003855">
    <property type="entry name" value="K+_transporter"/>
</dbReference>
<comment type="subcellular location">
    <subcellularLocation>
        <location evidence="1">Membrane</location>
        <topology evidence="1">Multi-pass membrane protein</topology>
    </subcellularLocation>
</comment>
<dbReference type="VEuPathDB" id="FungiDB:RhiirFUN_001438"/>
<dbReference type="Pfam" id="PF22776">
    <property type="entry name" value="K_trans_C"/>
    <property type="match status" value="1"/>
</dbReference>
<dbReference type="NCBIfam" id="TIGR00794">
    <property type="entry name" value="kup"/>
    <property type="match status" value="1"/>
</dbReference>
<feature type="transmembrane region" description="Helical" evidence="9">
    <location>
        <begin position="29"/>
        <end position="47"/>
    </location>
</feature>
<accession>A0A2I1G9C5</accession>
<evidence type="ECO:0000256" key="8">
    <source>
        <dbReference type="ARBA" id="ARBA00023136"/>
    </source>
</evidence>
<keyword evidence="4 9" id="KW-0812">Transmembrane</keyword>
<evidence type="ECO:0000256" key="1">
    <source>
        <dbReference type="ARBA" id="ARBA00004141"/>
    </source>
</evidence>
<evidence type="ECO:0000256" key="5">
    <source>
        <dbReference type="ARBA" id="ARBA00022958"/>
    </source>
</evidence>